<dbReference type="Proteomes" id="UP000054558">
    <property type="component" value="Unassembled WGS sequence"/>
</dbReference>
<gene>
    <name evidence="2" type="ORF">KFL_008910010</name>
</gene>
<dbReference type="AlphaFoldDB" id="A0A1Y1ITI1"/>
<sequence length="280" mass="30313">MVTLNEVWHVPGARANLLAMWKANDAGARVCFERGVARFEKGVVVRMEAVQRDALWEIATVKKGRAFLAVKRPANVGGRTGEAARKPPVVAERKRVEVKPVKFIEVDLELDDESDDGLKQTQSVDVSVGESEAPTKMVTEVRGATKAVEARVAEAVGATVAKVVGAHMVGEVVFFMESVFARLELQSEKKVKSVQTDRSGEYVNEGLTALLGNGGTVQWTNVGDSPEQSGSVEPLNRALEERGRALLEGAKLDPKLWAEAIIIANYTRNRVPSSVPGKTP</sequence>
<dbReference type="InterPro" id="IPR036397">
    <property type="entry name" value="RNaseH_sf"/>
</dbReference>
<feature type="domain" description="Integrase catalytic" evidence="1">
    <location>
        <begin position="96"/>
        <end position="280"/>
    </location>
</feature>
<dbReference type="InterPro" id="IPR001584">
    <property type="entry name" value="Integrase_cat-core"/>
</dbReference>
<keyword evidence="3" id="KW-1185">Reference proteome</keyword>
<name>A0A1Y1ITI1_KLENI</name>
<accession>A0A1Y1ITI1</accession>
<dbReference type="PANTHER" id="PTHR42648:SF28">
    <property type="entry name" value="TRANSPOSON-ENCODED PROTEIN WITH RIBONUCLEASE H-LIKE AND RETROVIRUS ZINC FINGER-LIKE DOMAINS"/>
    <property type="match status" value="1"/>
</dbReference>
<dbReference type="EMBL" id="DF237840">
    <property type="protein sequence ID" value="GAQ91957.1"/>
    <property type="molecule type" value="Genomic_DNA"/>
</dbReference>
<dbReference type="STRING" id="105231.A0A1Y1ITI1"/>
<evidence type="ECO:0000313" key="2">
    <source>
        <dbReference type="EMBL" id="GAQ91957.1"/>
    </source>
</evidence>
<dbReference type="Gene3D" id="3.30.420.10">
    <property type="entry name" value="Ribonuclease H-like superfamily/Ribonuclease H"/>
    <property type="match status" value="1"/>
</dbReference>
<organism evidence="2 3">
    <name type="scientific">Klebsormidium nitens</name>
    <name type="common">Green alga</name>
    <name type="synonym">Ulothrix nitens</name>
    <dbReference type="NCBI Taxonomy" id="105231"/>
    <lineage>
        <taxon>Eukaryota</taxon>
        <taxon>Viridiplantae</taxon>
        <taxon>Streptophyta</taxon>
        <taxon>Klebsormidiophyceae</taxon>
        <taxon>Klebsormidiales</taxon>
        <taxon>Klebsormidiaceae</taxon>
        <taxon>Klebsormidium</taxon>
    </lineage>
</organism>
<dbReference type="GO" id="GO:0015074">
    <property type="term" value="P:DNA integration"/>
    <property type="evidence" value="ECO:0007669"/>
    <property type="project" value="InterPro"/>
</dbReference>
<reference evidence="2 3" key="1">
    <citation type="journal article" date="2014" name="Nat. Commun.">
        <title>Klebsormidium flaccidum genome reveals primary factors for plant terrestrial adaptation.</title>
        <authorList>
            <person name="Hori K."/>
            <person name="Maruyama F."/>
            <person name="Fujisawa T."/>
            <person name="Togashi T."/>
            <person name="Yamamoto N."/>
            <person name="Seo M."/>
            <person name="Sato S."/>
            <person name="Yamada T."/>
            <person name="Mori H."/>
            <person name="Tajima N."/>
            <person name="Moriyama T."/>
            <person name="Ikeuchi M."/>
            <person name="Watanabe M."/>
            <person name="Wada H."/>
            <person name="Kobayashi K."/>
            <person name="Saito M."/>
            <person name="Masuda T."/>
            <person name="Sasaki-Sekimoto Y."/>
            <person name="Mashiguchi K."/>
            <person name="Awai K."/>
            <person name="Shimojima M."/>
            <person name="Masuda S."/>
            <person name="Iwai M."/>
            <person name="Nobusawa T."/>
            <person name="Narise T."/>
            <person name="Kondo S."/>
            <person name="Saito H."/>
            <person name="Sato R."/>
            <person name="Murakawa M."/>
            <person name="Ihara Y."/>
            <person name="Oshima-Yamada Y."/>
            <person name="Ohtaka K."/>
            <person name="Satoh M."/>
            <person name="Sonobe K."/>
            <person name="Ishii M."/>
            <person name="Ohtani R."/>
            <person name="Kanamori-Sato M."/>
            <person name="Honoki R."/>
            <person name="Miyazaki D."/>
            <person name="Mochizuki H."/>
            <person name="Umetsu J."/>
            <person name="Higashi K."/>
            <person name="Shibata D."/>
            <person name="Kamiya Y."/>
            <person name="Sato N."/>
            <person name="Nakamura Y."/>
            <person name="Tabata S."/>
            <person name="Ida S."/>
            <person name="Kurokawa K."/>
            <person name="Ohta H."/>
        </authorList>
    </citation>
    <scope>NUCLEOTIDE SEQUENCE [LARGE SCALE GENOMIC DNA]</scope>
    <source>
        <strain evidence="2 3">NIES-2285</strain>
    </source>
</reference>
<dbReference type="PANTHER" id="PTHR42648">
    <property type="entry name" value="TRANSPOSASE, PUTATIVE-RELATED"/>
    <property type="match status" value="1"/>
</dbReference>
<proteinExistence type="predicted"/>
<dbReference type="OrthoDB" id="1750639at2759"/>
<dbReference type="InterPro" id="IPR039537">
    <property type="entry name" value="Retrotran_Ty1/copia-like"/>
</dbReference>
<dbReference type="GO" id="GO:0003676">
    <property type="term" value="F:nucleic acid binding"/>
    <property type="evidence" value="ECO:0007669"/>
    <property type="project" value="InterPro"/>
</dbReference>
<dbReference type="SUPFAM" id="SSF53098">
    <property type="entry name" value="Ribonuclease H-like"/>
    <property type="match status" value="1"/>
</dbReference>
<evidence type="ECO:0000259" key="1">
    <source>
        <dbReference type="PROSITE" id="PS50994"/>
    </source>
</evidence>
<evidence type="ECO:0000313" key="3">
    <source>
        <dbReference type="Proteomes" id="UP000054558"/>
    </source>
</evidence>
<dbReference type="PROSITE" id="PS50994">
    <property type="entry name" value="INTEGRASE"/>
    <property type="match status" value="1"/>
</dbReference>
<protein>
    <recommendedName>
        <fullName evidence="1">Integrase catalytic domain-containing protein</fullName>
    </recommendedName>
</protein>
<dbReference type="InterPro" id="IPR012337">
    <property type="entry name" value="RNaseH-like_sf"/>
</dbReference>